<dbReference type="EMBL" id="CAEFZW010000003">
    <property type="protein sequence ID" value="CAB4253833.1"/>
    <property type="molecule type" value="Genomic_DNA"/>
</dbReference>
<protein>
    <submittedName>
        <fullName evidence="4">Similar to Saccharomyces cerevisiae YNL246W VPS75 NAP family histone chaperone</fullName>
    </submittedName>
</protein>
<dbReference type="SUPFAM" id="SSF143113">
    <property type="entry name" value="NAP-like"/>
    <property type="match status" value="1"/>
</dbReference>
<feature type="compositionally biased region" description="Acidic residues" evidence="3">
    <location>
        <begin position="239"/>
        <end position="263"/>
    </location>
</feature>
<evidence type="ECO:0000313" key="5">
    <source>
        <dbReference type="Proteomes" id="UP000644660"/>
    </source>
</evidence>
<evidence type="ECO:0000313" key="4">
    <source>
        <dbReference type="EMBL" id="CAB4253833.1"/>
    </source>
</evidence>
<dbReference type="Proteomes" id="UP000644660">
    <property type="component" value="Unassembled WGS sequence"/>
</dbReference>
<accession>A0A8H2ZHD7</accession>
<comment type="similarity">
    <text evidence="1 2">Belongs to the nucleosome assembly protein (NAP) family.</text>
</comment>
<dbReference type="AlphaFoldDB" id="A0A8H2ZHD7"/>
<dbReference type="GO" id="GO:0005634">
    <property type="term" value="C:nucleus"/>
    <property type="evidence" value="ECO:0007669"/>
    <property type="project" value="InterPro"/>
</dbReference>
<dbReference type="GeneID" id="64856808"/>
<dbReference type="InterPro" id="IPR002164">
    <property type="entry name" value="NAP_family"/>
</dbReference>
<reference evidence="4 5" key="1">
    <citation type="submission" date="2020-05" db="EMBL/GenBank/DDBJ databases">
        <authorList>
            <person name="Casaregola S."/>
            <person name="Devillers H."/>
            <person name="Grondin C."/>
        </authorList>
    </citation>
    <scope>NUCLEOTIDE SEQUENCE [LARGE SCALE GENOMIC DNA]</scope>
    <source>
        <strain evidence="4 5">CLIB 1767</strain>
    </source>
</reference>
<keyword evidence="5" id="KW-1185">Reference proteome</keyword>
<dbReference type="GO" id="GO:0006334">
    <property type="term" value="P:nucleosome assembly"/>
    <property type="evidence" value="ECO:0007669"/>
    <property type="project" value="InterPro"/>
</dbReference>
<evidence type="ECO:0000256" key="2">
    <source>
        <dbReference type="RuleBase" id="RU003876"/>
    </source>
</evidence>
<evidence type="ECO:0000256" key="3">
    <source>
        <dbReference type="SAM" id="MobiDB-lite"/>
    </source>
</evidence>
<dbReference type="OrthoDB" id="19419at2759"/>
<name>A0A8H2ZHD7_9SACH</name>
<gene>
    <name evidence="4" type="ORF">KABA2_03S06446</name>
</gene>
<proteinExistence type="inferred from homology"/>
<dbReference type="Gene3D" id="3.30.1120.90">
    <property type="entry name" value="Nucleosome assembly protein"/>
    <property type="match status" value="1"/>
</dbReference>
<evidence type="ECO:0000256" key="1">
    <source>
        <dbReference type="ARBA" id="ARBA00009947"/>
    </source>
</evidence>
<dbReference type="RefSeq" id="XP_041405678.1">
    <property type="nucleotide sequence ID" value="XM_041549744.1"/>
</dbReference>
<dbReference type="Pfam" id="PF00956">
    <property type="entry name" value="NAP"/>
    <property type="match status" value="1"/>
</dbReference>
<organism evidence="4 5">
    <name type="scientific">Maudiozyma barnettii</name>
    <dbReference type="NCBI Taxonomy" id="61262"/>
    <lineage>
        <taxon>Eukaryota</taxon>
        <taxon>Fungi</taxon>
        <taxon>Dikarya</taxon>
        <taxon>Ascomycota</taxon>
        <taxon>Saccharomycotina</taxon>
        <taxon>Saccharomycetes</taxon>
        <taxon>Saccharomycetales</taxon>
        <taxon>Saccharomycetaceae</taxon>
        <taxon>Maudiozyma</taxon>
    </lineage>
</organism>
<dbReference type="PANTHER" id="PTHR11875">
    <property type="entry name" value="TESTIS-SPECIFIC Y-ENCODED PROTEIN"/>
    <property type="match status" value="1"/>
</dbReference>
<feature type="region of interest" description="Disordered" evidence="3">
    <location>
        <begin position="238"/>
        <end position="273"/>
    </location>
</feature>
<comment type="caution">
    <text evidence="4">The sequence shown here is derived from an EMBL/GenBank/DDBJ whole genome shotgun (WGS) entry which is preliminary data.</text>
</comment>
<dbReference type="InterPro" id="IPR037231">
    <property type="entry name" value="NAP-like_sf"/>
</dbReference>
<sequence>MDEENKEISETFLELAKNELKIESIDKEVEQYKIRKMESVYNERDTLIEKIPSFWKIVLSQHLDFANYIRASDFKYIDAIDKITVKYASDIEKIGSFSITFHFNEIKDDFPAQIISKNFKLMKNVPDQKKSGQDNEEENTEETKFDEIELEEKLTSEISDVQWPKEYNSINPDLIKDKKSPEGKKSYRQGMKSFFGWFRWTGLKPGKEFPHGDSLATLLSEDLYPYCVKYYTEAQRDFADEDSYSDDTSEEGIDLSEEEQDNEEPAKKKIHTS</sequence>